<dbReference type="Proteomes" id="UP001303647">
    <property type="component" value="Unassembled WGS sequence"/>
</dbReference>
<name>A0AAN7HI39_9PEZI</name>
<sequence>MAGSALSSELSLPLNFNPADPAIEVSPLPIESNQPSVFRHLDLHYQLCVSVAAAKPRGESGIRSVISEWFENLPEEYKQPNPDTRWDEECRYLPTQRRYLSSMGSAALLNHTMGRPLPLLDAVKEGLSLLGQERSVTETPVPQHILAYSPPPPQLSEPPKHIIEAFERFIESAFSDLDNVGKRDKFYTLL</sequence>
<organism evidence="1 2">
    <name type="scientific">Corynascus novoguineensis</name>
    <dbReference type="NCBI Taxonomy" id="1126955"/>
    <lineage>
        <taxon>Eukaryota</taxon>
        <taxon>Fungi</taxon>
        <taxon>Dikarya</taxon>
        <taxon>Ascomycota</taxon>
        <taxon>Pezizomycotina</taxon>
        <taxon>Sordariomycetes</taxon>
        <taxon>Sordariomycetidae</taxon>
        <taxon>Sordariales</taxon>
        <taxon>Chaetomiaceae</taxon>
        <taxon>Corynascus</taxon>
    </lineage>
</organism>
<protein>
    <submittedName>
        <fullName evidence="1">Uncharacterized protein</fullName>
    </submittedName>
</protein>
<comment type="caution">
    <text evidence="1">The sequence shown here is derived from an EMBL/GenBank/DDBJ whole genome shotgun (WGS) entry which is preliminary data.</text>
</comment>
<dbReference type="EMBL" id="MU857953">
    <property type="protein sequence ID" value="KAK4242975.1"/>
    <property type="molecule type" value="Genomic_DNA"/>
</dbReference>
<proteinExistence type="predicted"/>
<reference evidence="1" key="1">
    <citation type="journal article" date="2023" name="Mol. Phylogenet. Evol.">
        <title>Genome-scale phylogeny and comparative genomics of the fungal order Sordariales.</title>
        <authorList>
            <person name="Hensen N."/>
            <person name="Bonometti L."/>
            <person name="Westerberg I."/>
            <person name="Brannstrom I.O."/>
            <person name="Guillou S."/>
            <person name="Cros-Aarteil S."/>
            <person name="Calhoun S."/>
            <person name="Haridas S."/>
            <person name="Kuo A."/>
            <person name="Mondo S."/>
            <person name="Pangilinan J."/>
            <person name="Riley R."/>
            <person name="LaButti K."/>
            <person name="Andreopoulos B."/>
            <person name="Lipzen A."/>
            <person name="Chen C."/>
            <person name="Yan M."/>
            <person name="Daum C."/>
            <person name="Ng V."/>
            <person name="Clum A."/>
            <person name="Steindorff A."/>
            <person name="Ohm R.A."/>
            <person name="Martin F."/>
            <person name="Silar P."/>
            <person name="Natvig D.O."/>
            <person name="Lalanne C."/>
            <person name="Gautier V."/>
            <person name="Ament-Velasquez S.L."/>
            <person name="Kruys A."/>
            <person name="Hutchinson M.I."/>
            <person name="Powell A.J."/>
            <person name="Barry K."/>
            <person name="Miller A.N."/>
            <person name="Grigoriev I.V."/>
            <person name="Debuchy R."/>
            <person name="Gladieux P."/>
            <person name="Hiltunen Thoren M."/>
            <person name="Johannesson H."/>
        </authorList>
    </citation>
    <scope>NUCLEOTIDE SEQUENCE</scope>
    <source>
        <strain evidence="1">CBS 359.72</strain>
    </source>
</reference>
<evidence type="ECO:0000313" key="1">
    <source>
        <dbReference type="EMBL" id="KAK4242975.1"/>
    </source>
</evidence>
<keyword evidence="2" id="KW-1185">Reference proteome</keyword>
<gene>
    <name evidence="1" type="ORF">C7999DRAFT_36706</name>
</gene>
<feature type="non-terminal residue" evidence="1">
    <location>
        <position position="190"/>
    </location>
</feature>
<reference evidence="1" key="2">
    <citation type="submission" date="2023-05" db="EMBL/GenBank/DDBJ databases">
        <authorList>
            <consortium name="Lawrence Berkeley National Laboratory"/>
            <person name="Steindorff A."/>
            <person name="Hensen N."/>
            <person name="Bonometti L."/>
            <person name="Westerberg I."/>
            <person name="Brannstrom I.O."/>
            <person name="Guillou S."/>
            <person name="Cros-Aarteil S."/>
            <person name="Calhoun S."/>
            <person name="Haridas S."/>
            <person name="Kuo A."/>
            <person name="Mondo S."/>
            <person name="Pangilinan J."/>
            <person name="Riley R."/>
            <person name="Labutti K."/>
            <person name="Andreopoulos B."/>
            <person name="Lipzen A."/>
            <person name="Chen C."/>
            <person name="Yanf M."/>
            <person name="Daum C."/>
            <person name="Ng V."/>
            <person name="Clum A."/>
            <person name="Ohm R."/>
            <person name="Martin F."/>
            <person name="Silar P."/>
            <person name="Natvig D."/>
            <person name="Lalanne C."/>
            <person name="Gautier V."/>
            <person name="Ament-Velasquez S.L."/>
            <person name="Kruys A."/>
            <person name="Hutchinson M.I."/>
            <person name="Powell A.J."/>
            <person name="Barry K."/>
            <person name="Miller A.N."/>
            <person name="Grigoriev I.V."/>
            <person name="Debuchy R."/>
            <person name="Gladieux P."/>
            <person name="Thoren M.H."/>
            <person name="Johannesson H."/>
        </authorList>
    </citation>
    <scope>NUCLEOTIDE SEQUENCE</scope>
    <source>
        <strain evidence="1">CBS 359.72</strain>
    </source>
</reference>
<evidence type="ECO:0000313" key="2">
    <source>
        <dbReference type="Proteomes" id="UP001303647"/>
    </source>
</evidence>
<dbReference type="AlphaFoldDB" id="A0AAN7HI39"/>
<accession>A0AAN7HI39</accession>